<dbReference type="EMBL" id="MPZM01000014">
    <property type="protein sequence ID" value="PPL16536.1"/>
    <property type="molecule type" value="Genomic_DNA"/>
</dbReference>
<keyword evidence="2" id="KW-1185">Reference proteome</keyword>
<accession>A0A2P5TM69</accession>
<evidence type="ECO:0000313" key="1">
    <source>
        <dbReference type="EMBL" id="PPL16536.1"/>
    </source>
</evidence>
<reference evidence="2" key="1">
    <citation type="submission" date="2016-11" db="EMBL/GenBank/DDBJ databases">
        <authorList>
            <person name="Sisinthy S."/>
            <person name="Ara S."/>
            <person name="Gundlapally S.R."/>
        </authorList>
    </citation>
    <scope>NUCLEOTIDE SEQUENCE [LARGE SCALE GENOMIC DNA]</scope>
    <source>
        <strain evidence="2">V1-41</strain>
    </source>
</reference>
<evidence type="ECO:0000313" key="2">
    <source>
        <dbReference type="Proteomes" id="UP000242231"/>
    </source>
</evidence>
<organism evidence="1 2">
    <name type="scientific">Oceanisphaera arctica</name>
    <dbReference type="NCBI Taxonomy" id="641510"/>
    <lineage>
        <taxon>Bacteria</taxon>
        <taxon>Pseudomonadati</taxon>
        <taxon>Pseudomonadota</taxon>
        <taxon>Gammaproteobacteria</taxon>
        <taxon>Aeromonadales</taxon>
        <taxon>Aeromonadaceae</taxon>
        <taxon>Oceanisphaera</taxon>
    </lineage>
</organism>
<protein>
    <submittedName>
        <fullName evidence="1">Uncharacterized protein</fullName>
    </submittedName>
</protein>
<gene>
    <name evidence="1" type="ORF">UN63_08230</name>
</gene>
<comment type="caution">
    <text evidence="1">The sequence shown here is derived from an EMBL/GenBank/DDBJ whole genome shotgun (WGS) entry which is preliminary data.</text>
</comment>
<name>A0A2P5TM69_9GAMM</name>
<sequence length="75" mass="8413">MDQPTAEIGEFCLITPVLRLLSGAMFLDQILPRRGVWSNKADPAIKFPDLAGKYPPRGRSPVFFPGCWPIKEVKK</sequence>
<dbReference type="Proteomes" id="UP000242231">
    <property type="component" value="Unassembled WGS sequence"/>
</dbReference>
<proteinExistence type="predicted"/>
<dbReference type="AlphaFoldDB" id="A0A2P5TM69"/>